<dbReference type="Gene3D" id="3.90.190.10">
    <property type="entry name" value="Protein tyrosine phosphatase superfamily"/>
    <property type="match status" value="1"/>
</dbReference>
<proteinExistence type="inferred from homology"/>
<evidence type="ECO:0000313" key="5">
    <source>
        <dbReference type="EMBL" id="KAL1411615.1"/>
    </source>
</evidence>
<evidence type="ECO:0000256" key="2">
    <source>
        <dbReference type="SAM" id="MobiDB-lite"/>
    </source>
</evidence>
<accession>A0ABR3QA77</accession>
<feature type="compositionally biased region" description="Polar residues" evidence="2">
    <location>
        <begin position="676"/>
        <end position="691"/>
    </location>
</feature>
<sequence>MSDIIFVDSDSTVVPEGSVLQGLAAKFDREGFTGQLWFVRGGHAAIVADGDIQLVSEDEVADAADTRPHPVAFNSDVLDVGKLPKLAFQRGSTTGSARPSRGTTVPATAGSTVRGDPFNLLAPPSEDSNRGTTPRSADSGRVRLQPANPFFDNIRQNLELAHGPNAERIPLALPEEVHRRVGELPKFLQDLVKLSDSESSELLAQQFYEIERSEQQRLQSVMDILSQDCTTVQQPDSTADTDTVICNENTQPYFPFSISAGVERGTKNRYKNIWPYDFSRVRLGTPGDDDSDYINASFVQPPGTTRRYIATQGPLDTTYRDFWTLVWEQQVHVIVMLTKQYEAGLLKCGKYWDTQQYGDLNLQMVSETGGDDNHQAPTGFNFEAPQQAGSANSAVLPNIKRTFKLWHNGQKDQPPRTITQIQCVEWPDWDVPDSPEVLLNLMRDVDKAVCEQSSFADATDRCDYPPVLVHCSAGVGRTGSYILVDAVADGLRREYRKTHDSVSSEASNLSTKLPVSGLKLDSPPPADGKPAHFLSPGILEGKPPIVASPADGAAPLSEAMEVDPDHHPQSLSALAEAIVEEPTDFKLHQPPAMNAALSDLDAPLPVTSSHVPHTVTRPLANLTEPIMDVLRAMRVQRMSLVQSLRQFIFAHRAVIAFYLCMLDEETQRSSSSDSSQFVHRNSSTGATSIASTDDESHVKRKPSETELQASGDLHLQSGGAGLFAIDSMRLGDGSPHLSKRLSFKKRRAASNGSSGDSASIPAVPRIVPGGWHPPS</sequence>
<comment type="similarity">
    <text evidence="1">Belongs to the protein-tyrosine phosphatase family. Non-receptor class subfamily.</text>
</comment>
<feature type="region of interest" description="Disordered" evidence="2">
    <location>
        <begin position="90"/>
        <end position="145"/>
    </location>
</feature>
<dbReference type="RefSeq" id="XP_069211559.1">
    <property type="nucleotide sequence ID" value="XM_069351173.1"/>
</dbReference>
<feature type="region of interest" description="Disordered" evidence="2">
    <location>
        <begin position="498"/>
        <end position="535"/>
    </location>
</feature>
<dbReference type="InterPro" id="IPR003595">
    <property type="entry name" value="Tyr_Pase_cat"/>
</dbReference>
<feature type="domain" description="Tyrosine specific protein phosphatases" evidence="4">
    <location>
        <begin position="436"/>
        <end position="491"/>
    </location>
</feature>
<comment type="caution">
    <text evidence="5">The sequence shown here is derived from an EMBL/GenBank/DDBJ whole genome shotgun (WGS) entry which is preliminary data.</text>
</comment>
<reference evidence="5 6" key="1">
    <citation type="submission" date="2023-08" db="EMBL/GenBank/DDBJ databases">
        <title>Annotated Genome Sequence of Vanrija albida AlHP1.</title>
        <authorList>
            <person name="Herzog R."/>
        </authorList>
    </citation>
    <scope>NUCLEOTIDE SEQUENCE [LARGE SCALE GENOMIC DNA]</scope>
    <source>
        <strain evidence="5 6">AlHP1</strain>
    </source>
</reference>
<dbReference type="PANTHER" id="PTHR19134:SF561">
    <property type="entry name" value="PROTEIN TYROSINE PHOSPHATASE 36E, ISOFORM A"/>
    <property type="match status" value="1"/>
</dbReference>
<evidence type="ECO:0000259" key="3">
    <source>
        <dbReference type="PROSITE" id="PS50055"/>
    </source>
</evidence>
<dbReference type="PANTHER" id="PTHR19134">
    <property type="entry name" value="RECEPTOR-TYPE TYROSINE-PROTEIN PHOSPHATASE"/>
    <property type="match status" value="1"/>
</dbReference>
<dbReference type="InterPro" id="IPR029021">
    <property type="entry name" value="Prot-tyrosine_phosphatase-like"/>
</dbReference>
<organism evidence="5 6">
    <name type="scientific">Vanrija albida</name>
    <dbReference type="NCBI Taxonomy" id="181172"/>
    <lineage>
        <taxon>Eukaryota</taxon>
        <taxon>Fungi</taxon>
        <taxon>Dikarya</taxon>
        <taxon>Basidiomycota</taxon>
        <taxon>Agaricomycotina</taxon>
        <taxon>Tremellomycetes</taxon>
        <taxon>Trichosporonales</taxon>
        <taxon>Trichosporonaceae</taxon>
        <taxon>Vanrija</taxon>
    </lineage>
</organism>
<dbReference type="InterPro" id="IPR000387">
    <property type="entry name" value="Tyr_Pase_dom"/>
</dbReference>
<dbReference type="InterPro" id="IPR000242">
    <property type="entry name" value="PTP_cat"/>
</dbReference>
<dbReference type="InterPro" id="IPR050348">
    <property type="entry name" value="Protein-Tyr_Phosphatase"/>
</dbReference>
<feature type="region of interest" description="Disordered" evidence="2">
    <location>
        <begin position="741"/>
        <end position="775"/>
    </location>
</feature>
<evidence type="ECO:0008006" key="7">
    <source>
        <dbReference type="Google" id="ProtNLM"/>
    </source>
</evidence>
<feature type="domain" description="Tyrosine-protein phosphatase" evidence="3">
    <location>
        <begin position="267"/>
        <end position="657"/>
    </location>
</feature>
<dbReference type="GeneID" id="95983622"/>
<dbReference type="SMART" id="SM00404">
    <property type="entry name" value="PTPc_motif"/>
    <property type="match status" value="1"/>
</dbReference>
<gene>
    <name evidence="5" type="ORF">Q8F55_002579</name>
</gene>
<dbReference type="PROSITE" id="PS00383">
    <property type="entry name" value="TYR_PHOSPHATASE_1"/>
    <property type="match status" value="1"/>
</dbReference>
<dbReference type="SUPFAM" id="SSF52799">
    <property type="entry name" value="(Phosphotyrosine protein) phosphatases II"/>
    <property type="match status" value="1"/>
</dbReference>
<dbReference type="InterPro" id="IPR016130">
    <property type="entry name" value="Tyr_Pase_AS"/>
</dbReference>
<dbReference type="EMBL" id="JBBXJM010000002">
    <property type="protein sequence ID" value="KAL1411615.1"/>
    <property type="molecule type" value="Genomic_DNA"/>
</dbReference>
<protein>
    <recommendedName>
        <fullName evidence="7">Protein-tyrosine-phosphatase</fullName>
    </recommendedName>
</protein>
<feature type="compositionally biased region" description="Polar residues" evidence="2">
    <location>
        <begin position="90"/>
        <end position="111"/>
    </location>
</feature>
<dbReference type="Pfam" id="PF00102">
    <property type="entry name" value="Y_phosphatase"/>
    <property type="match status" value="1"/>
</dbReference>
<keyword evidence="6" id="KW-1185">Reference proteome</keyword>
<dbReference type="PROSITE" id="PS50056">
    <property type="entry name" value="TYR_PHOSPHATASE_2"/>
    <property type="match status" value="1"/>
</dbReference>
<feature type="region of interest" description="Disordered" evidence="2">
    <location>
        <begin position="669"/>
        <end position="712"/>
    </location>
</feature>
<feature type="compositionally biased region" description="Polar residues" evidence="2">
    <location>
        <begin position="503"/>
        <end position="513"/>
    </location>
</feature>
<dbReference type="PRINTS" id="PR00700">
    <property type="entry name" value="PRTYPHPHTASE"/>
</dbReference>
<evidence type="ECO:0000313" key="6">
    <source>
        <dbReference type="Proteomes" id="UP001565368"/>
    </source>
</evidence>
<evidence type="ECO:0000256" key="1">
    <source>
        <dbReference type="ARBA" id="ARBA00009649"/>
    </source>
</evidence>
<dbReference type="PROSITE" id="PS50055">
    <property type="entry name" value="TYR_PHOSPHATASE_PTP"/>
    <property type="match status" value="1"/>
</dbReference>
<dbReference type="SMART" id="SM00194">
    <property type="entry name" value="PTPc"/>
    <property type="match status" value="1"/>
</dbReference>
<evidence type="ECO:0000259" key="4">
    <source>
        <dbReference type="PROSITE" id="PS50056"/>
    </source>
</evidence>
<feature type="compositionally biased region" description="Basic and acidic residues" evidence="2">
    <location>
        <begin position="694"/>
        <end position="704"/>
    </location>
</feature>
<feature type="compositionally biased region" description="Low complexity" evidence="2">
    <location>
        <begin position="749"/>
        <end position="759"/>
    </location>
</feature>
<dbReference type="Proteomes" id="UP001565368">
    <property type="component" value="Unassembled WGS sequence"/>
</dbReference>
<name>A0ABR3QA77_9TREE</name>